<dbReference type="Pfam" id="PF00700">
    <property type="entry name" value="Flagellin_C"/>
    <property type="match status" value="1"/>
</dbReference>
<evidence type="ECO:0000259" key="1">
    <source>
        <dbReference type="Pfam" id="PF00700"/>
    </source>
</evidence>
<comment type="caution">
    <text evidence="2">The sequence shown here is derived from an EMBL/GenBank/DDBJ whole genome shotgun (WGS) entry which is preliminary data.</text>
</comment>
<dbReference type="AlphaFoldDB" id="A0A2T6K9Q4"/>
<protein>
    <submittedName>
        <fullName evidence="2">Flagellar hook-associated protein 3 FlgL</fullName>
    </submittedName>
</protein>
<keyword evidence="2" id="KW-0282">Flagellum</keyword>
<name>A0A2T6K9Q4_9RHOB</name>
<keyword evidence="2" id="KW-0966">Cell projection</keyword>
<gene>
    <name evidence="2" type="ORF">C8N45_11369</name>
</gene>
<keyword evidence="3" id="KW-1185">Reference proteome</keyword>
<proteinExistence type="predicted"/>
<evidence type="ECO:0000313" key="3">
    <source>
        <dbReference type="Proteomes" id="UP000244523"/>
    </source>
</evidence>
<dbReference type="Proteomes" id="UP000244523">
    <property type="component" value="Unassembled WGS sequence"/>
</dbReference>
<keyword evidence="2" id="KW-0969">Cilium</keyword>
<dbReference type="InterPro" id="IPR046358">
    <property type="entry name" value="Flagellin_C"/>
</dbReference>
<reference evidence="2 3" key="1">
    <citation type="submission" date="2018-04" db="EMBL/GenBank/DDBJ databases">
        <title>Genomic Encyclopedia of Archaeal and Bacterial Type Strains, Phase II (KMG-II): from individual species to whole genera.</title>
        <authorList>
            <person name="Goeker M."/>
        </authorList>
    </citation>
    <scope>NUCLEOTIDE SEQUENCE [LARGE SCALE GENOMIC DNA]</scope>
    <source>
        <strain evidence="2 3">DSM 29955</strain>
    </source>
</reference>
<accession>A0A2T6K9Q4</accession>
<organism evidence="2 3">
    <name type="scientific">Yoonia sediminilitoris</name>
    <dbReference type="NCBI Taxonomy" id="1286148"/>
    <lineage>
        <taxon>Bacteria</taxon>
        <taxon>Pseudomonadati</taxon>
        <taxon>Pseudomonadota</taxon>
        <taxon>Alphaproteobacteria</taxon>
        <taxon>Rhodobacterales</taxon>
        <taxon>Paracoccaceae</taxon>
        <taxon>Yoonia</taxon>
    </lineage>
</organism>
<dbReference type="SUPFAM" id="SSF64518">
    <property type="entry name" value="Phase 1 flagellin"/>
    <property type="match status" value="1"/>
</dbReference>
<sequence>MPVTSVGDMAQQFVSMRNSGTIKSDLSRLAQSLSTGRVTDVSATLGGQTTQLSGINYSLELNVGYAQIARETGMQLSTMQIMLEKVDAARSQTSSDLLILNNVSTPQQVDVSAAAARGTFESMVASLNTRLADRSLFGGVETEGLVLATADDMLADLQTAIGGATTTAAIGAAIDFWFDDPAGGYATMGYLGDTGAPVQKRLSADRVFEIDARADDGAIRDVLKGAAFAAMANDLPAISQQTKSELLQESGLRLFASSDGLAAMQSRIGFVEARVEQTTIELTSQKTALSMAKNDLISADPFETASRLSAVQLQLETHYSVTARLSQLSLLGYL</sequence>
<feature type="domain" description="Flagellin C-terminal" evidence="1">
    <location>
        <begin position="261"/>
        <end position="334"/>
    </location>
</feature>
<dbReference type="EMBL" id="QBUD01000013">
    <property type="protein sequence ID" value="PUB11551.1"/>
    <property type="molecule type" value="Genomic_DNA"/>
</dbReference>
<evidence type="ECO:0000313" key="2">
    <source>
        <dbReference type="EMBL" id="PUB11551.1"/>
    </source>
</evidence>
<dbReference type="RefSeq" id="WP_245882745.1">
    <property type="nucleotide sequence ID" value="NZ_QBUD01000013.1"/>
</dbReference>